<dbReference type="AlphaFoldDB" id="A0A0F7SU85"/>
<evidence type="ECO:0000256" key="5">
    <source>
        <dbReference type="ARBA" id="ARBA00022679"/>
    </source>
</evidence>
<dbReference type="GO" id="GO:0031509">
    <property type="term" value="P:subtelomeric heterochromatin formation"/>
    <property type="evidence" value="ECO:0007669"/>
    <property type="project" value="InterPro"/>
</dbReference>
<comment type="subunit">
    <text evidence="9">Component of the HAT-B complex composed of at least HAT1 and HAT2. The HAT-B complex binds to histone H4 tail.</text>
</comment>
<evidence type="ECO:0000256" key="13">
    <source>
        <dbReference type="SAM" id="MobiDB-lite"/>
    </source>
</evidence>
<dbReference type="GO" id="GO:0005634">
    <property type="term" value="C:nucleus"/>
    <property type="evidence" value="ECO:0007669"/>
    <property type="project" value="UniProtKB-SubCell"/>
</dbReference>
<name>A0A0F7SU85_PHARH</name>
<dbReference type="CDD" id="cd04301">
    <property type="entry name" value="NAT_SF"/>
    <property type="match status" value="1"/>
</dbReference>
<evidence type="ECO:0000256" key="8">
    <source>
        <dbReference type="ARBA" id="ARBA00048017"/>
    </source>
</evidence>
<comment type="catalytic activity">
    <reaction evidence="8 9">
        <text>L-lysyl-[protein] + acetyl-CoA = N(6)-acetyl-L-lysyl-[protein] + CoA + H(+)</text>
        <dbReference type="Rhea" id="RHEA:45948"/>
        <dbReference type="Rhea" id="RHEA-COMP:9752"/>
        <dbReference type="Rhea" id="RHEA-COMP:10731"/>
        <dbReference type="ChEBI" id="CHEBI:15378"/>
        <dbReference type="ChEBI" id="CHEBI:29969"/>
        <dbReference type="ChEBI" id="CHEBI:57287"/>
        <dbReference type="ChEBI" id="CHEBI:57288"/>
        <dbReference type="ChEBI" id="CHEBI:61930"/>
        <dbReference type="EC" id="2.3.1.48"/>
    </reaction>
</comment>
<dbReference type="InterPro" id="IPR037113">
    <property type="entry name" value="Hat1_N_sf"/>
</dbReference>
<feature type="compositionally biased region" description="Acidic residues" evidence="13">
    <location>
        <begin position="157"/>
        <end position="168"/>
    </location>
</feature>
<sequence>MAWICDSNEAISLVQRRDEPDAEALCSSSKSEQALIQPYHPAFTYSIFGDDQKIFGYKNLKVQLNLTSGSLYQFLSVTYDAKIGSSATPADDISLKLADFLAPDHTTSSAEFDARLKADALSFKPFGTKIGEYSRPTGEALERKKAEKGRKRKFVDPDEEDGAVDQGESDSEVVVYELWKTSLSDPDFRKYHRRMQILVPLYIEGGQYVEEDDDRWEFIISYEKRRRPTPTTSKKTAGLSSSDSPKIETIDRSEKEEAWTYHFVGYTSLYPFFHYPDMIRLRLSQFIVLPAYHGQGHGSALYSAVYAYTLTISSIAELTIEDPSEIVDDLRDICDLRMLERLVKKGEFDGKLKLDRHVGVDKAWLEAKRKELKLAKRQFQRLYEILLLHVLDPKDRIANKAYRLFVKERLYRFNYDQLSQIDQSERIEKLRETFNTVEDHYVELLDRARLDPFEC</sequence>
<dbReference type="InterPro" id="IPR019467">
    <property type="entry name" value="Hat1_N"/>
</dbReference>
<dbReference type="InterPro" id="IPR013523">
    <property type="entry name" value="Hist_AcTrfase_HAT1_C"/>
</dbReference>
<proteinExistence type="inferred from homology"/>
<evidence type="ECO:0000256" key="10">
    <source>
        <dbReference type="PIRSR" id="PIRSR038084-1"/>
    </source>
</evidence>
<comment type="function">
    <text evidence="9">Catalytic component of the histone acetylase B (HAT-B) complex. Has intrinsic substrate specificity that modifies lysine in recognition sequence GXGKXG. Involved in DNA double-strand break repair.</text>
</comment>
<keyword evidence="7 9" id="KW-0012">Acyltransferase</keyword>
<evidence type="ECO:0000256" key="11">
    <source>
        <dbReference type="PIRSR" id="PIRSR038084-2"/>
    </source>
</evidence>
<keyword evidence="9" id="KW-0963">Cytoplasm</keyword>
<feature type="region of interest" description="Disordered" evidence="13">
    <location>
        <begin position="137"/>
        <end position="168"/>
    </location>
</feature>
<dbReference type="SUPFAM" id="SSF55729">
    <property type="entry name" value="Acyl-CoA N-acyltransferases (Nat)"/>
    <property type="match status" value="1"/>
</dbReference>
<feature type="site" description="Interaction with histone H4 N-terminus" evidence="12">
    <location>
        <position position="216"/>
    </location>
</feature>
<evidence type="ECO:0000256" key="6">
    <source>
        <dbReference type="ARBA" id="ARBA00023242"/>
    </source>
</evidence>
<dbReference type="PANTHER" id="PTHR12046">
    <property type="entry name" value="HISTONE ACETYLTRANSFERASE TYPE B CATALYTIC SUBUNIT"/>
    <property type="match status" value="1"/>
</dbReference>
<dbReference type="Pfam" id="PF21184">
    <property type="entry name" value="HAT1_C_fung"/>
    <property type="match status" value="1"/>
</dbReference>
<evidence type="ECO:0000313" key="15">
    <source>
        <dbReference type="EMBL" id="CED84289.1"/>
    </source>
</evidence>
<dbReference type="Gene3D" id="1.10.10.390">
    <property type="match status" value="1"/>
</dbReference>
<dbReference type="GO" id="GO:0005737">
    <property type="term" value="C:cytoplasm"/>
    <property type="evidence" value="ECO:0007669"/>
    <property type="project" value="UniProtKB-SubCell"/>
</dbReference>
<comment type="subcellular location">
    <subcellularLocation>
        <location evidence="9">Cytoplasm</location>
    </subcellularLocation>
    <subcellularLocation>
        <location evidence="1 9">Nucleus</location>
    </subcellularLocation>
</comment>
<dbReference type="GO" id="GO:0004402">
    <property type="term" value="F:histone acetyltransferase activity"/>
    <property type="evidence" value="ECO:0007669"/>
    <property type="project" value="UniProtKB-UniRule"/>
</dbReference>
<dbReference type="PIRSF" id="PIRSF038084">
    <property type="entry name" value="HAT-B_cat"/>
    <property type="match status" value="1"/>
</dbReference>
<evidence type="ECO:0000256" key="4">
    <source>
        <dbReference type="ARBA" id="ARBA00021268"/>
    </source>
</evidence>
<dbReference type="InterPro" id="IPR016181">
    <property type="entry name" value="Acyl_CoA_acyltransferase"/>
</dbReference>
<dbReference type="Gene3D" id="3.90.360.10">
    <property type="entry name" value="Histone acetyl transferase 1 (HAT1), N-terminal domain"/>
    <property type="match status" value="1"/>
</dbReference>
<dbReference type="GO" id="GO:0000781">
    <property type="term" value="C:chromosome, telomeric region"/>
    <property type="evidence" value="ECO:0007669"/>
    <property type="project" value="GOC"/>
</dbReference>
<evidence type="ECO:0000256" key="12">
    <source>
        <dbReference type="PIRSR" id="PIRSR038084-3"/>
    </source>
</evidence>
<keyword evidence="6 9" id="KW-0539">Nucleus</keyword>
<dbReference type="Pfam" id="PF10394">
    <property type="entry name" value="Hat1_N"/>
    <property type="match status" value="1"/>
</dbReference>
<comment type="similarity">
    <text evidence="2 9">Belongs to the HAT1 family.</text>
</comment>
<dbReference type="GO" id="GO:0042393">
    <property type="term" value="F:histone binding"/>
    <property type="evidence" value="ECO:0007669"/>
    <property type="project" value="InterPro"/>
</dbReference>
<protein>
    <recommendedName>
        <fullName evidence="4 9">Histone acetyltransferase type B catalytic subunit</fullName>
        <ecNumber evidence="3 9">2.3.1.48</ecNumber>
    </recommendedName>
</protein>
<evidence type="ECO:0000256" key="3">
    <source>
        <dbReference type="ARBA" id="ARBA00013184"/>
    </source>
</evidence>
<feature type="active site" description="Proton donor/acceptor" evidence="10">
    <location>
        <position position="321"/>
    </location>
</feature>
<keyword evidence="5 9" id="KW-0808">Transferase</keyword>
<accession>A0A0F7SU85</accession>
<evidence type="ECO:0000256" key="1">
    <source>
        <dbReference type="ARBA" id="ARBA00004123"/>
    </source>
</evidence>
<evidence type="ECO:0000256" key="2">
    <source>
        <dbReference type="ARBA" id="ARBA00010543"/>
    </source>
</evidence>
<feature type="domain" description="Histone acetyl transferase HAT1 N-terminal" evidence="14">
    <location>
        <begin position="3"/>
        <end position="204"/>
    </location>
</feature>
<evidence type="ECO:0000256" key="9">
    <source>
        <dbReference type="PIRNR" id="PIRNR038084"/>
    </source>
</evidence>
<organism evidence="15">
    <name type="scientific">Phaffia rhodozyma</name>
    <name type="common">Yeast</name>
    <name type="synonym">Xanthophyllomyces dendrorhous</name>
    <dbReference type="NCBI Taxonomy" id="264483"/>
    <lineage>
        <taxon>Eukaryota</taxon>
        <taxon>Fungi</taxon>
        <taxon>Dikarya</taxon>
        <taxon>Basidiomycota</taxon>
        <taxon>Agaricomycotina</taxon>
        <taxon>Tremellomycetes</taxon>
        <taxon>Cystofilobasidiales</taxon>
        <taxon>Mrakiaceae</taxon>
        <taxon>Phaffia</taxon>
    </lineage>
</organism>
<feature type="region of interest" description="Disordered" evidence="13">
    <location>
        <begin position="228"/>
        <end position="247"/>
    </location>
</feature>
<feature type="region of interest" description="Interaction with histone H4 N-terminus" evidence="11">
    <location>
        <begin position="270"/>
        <end position="272"/>
    </location>
</feature>
<dbReference type="EC" id="2.3.1.48" evidence="3 9"/>
<evidence type="ECO:0000259" key="14">
    <source>
        <dbReference type="Pfam" id="PF10394"/>
    </source>
</evidence>
<dbReference type="Gene3D" id="3.40.630.30">
    <property type="match status" value="1"/>
</dbReference>
<reference evidence="15" key="1">
    <citation type="submission" date="2014-08" db="EMBL/GenBank/DDBJ databases">
        <authorList>
            <person name="Sharma Rahul"/>
            <person name="Thines Marco"/>
        </authorList>
    </citation>
    <scope>NUCLEOTIDE SEQUENCE</scope>
</reference>
<evidence type="ECO:0000256" key="7">
    <source>
        <dbReference type="ARBA" id="ARBA00023315"/>
    </source>
</evidence>
<dbReference type="InterPro" id="IPR017380">
    <property type="entry name" value="Hist_AcTrfase_B-typ_cat-su"/>
</dbReference>
<dbReference type="EMBL" id="LN483157">
    <property type="protein sequence ID" value="CED84289.1"/>
    <property type="molecule type" value="Genomic_DNA"/>
</dbReference>